<evidence type="ECO:0000256" key="1">
    <source>
        <dbReference type="SAM" id="SignalP"/>
    </source>
</evidence>
<feature type="signal peptide" evidence="1">
    <location>
        <begin position="1"/>
        <end position="30"/>
    </location>
</feature>
<dbReference type="EMBL" id="JACHBG010000016">
    <property type="protein sequence ID" value="MBB6487812.1"/>
    <property type="molecule type" value="Genomic_DNA"/>
</dbReference>
<feature type="chain" id="PRO_5030736326" evidence="1">
    <location>
        <begin position="31"/>
        <end position="39"/>
    </location>
</feature>
<keyword evidence="1" id="KW-0732">Signal</keyword>
<protein>
    <submittedName>
        <fullName evidence="2">Uncharacterized protein</fullName>
    </submittedName>
</protein>
<reference evidence="2 3" key="1">
    <citation type="submission" date="2020-08" db="EMBL/GenBank/DDBJ databases">
        <title>Genomic Encyclopedia of Type Strains, Phase IV (KMG-V): Genome sequencing to study the core and pangenomes of soil and plant-associated prokaryotes.</title>
        <authorList>
            <person name="Whitman W."/>
        </authorList>
    </citation>
    <scope>NUCLEOTIDE SEQUENCE [LARGE SCALE GENOMIC DNA]</scope>
    <source>
        <strain evidence="2 3">SEMIA 4060</strain>
    </source>
</reference>
<dbReference type="AlphaFoldDB" id="A0A7X0IWA7"/>
<dbReference type="Proteomes" id="UP000565576">
    <property type="component" value="Unassembled WGS sequence"/>
</dbReference>
<evidence type="ECO:0000313" key="2">
    <source>
        <dbReference type="EMBL" id="MBB6487812.1"/>
    </source>
</evidence>
<name>A0A7X0IWA7_9HYPH</name>
<organism evidence="2 3">
    <name type="scientific">Rhizobium lusitanum</name>
    <dbReference type="NCBI Taxonomy" id="293958"/>
    <lineage>
        <taxon>Bacteria</taxon>
        <taxon>Pseudomonadati</taxon>
        <taxon>Pseudomonadota</taxon>
        <taxon>Alphaproteobacteria</taxon>
        <taxon>Hyphomicrobiales</taxon>
        <taxon>Rhizobiaceae</taxon>
        <taxon>Rhizobium/Agrobacterium group</taxon>
        <taxon>Rhizobium</taxon>
    </lineage>
</organism>
<accession>A0A7X0IWA7</accession>
<evidence type="ECO:0000313" key="3">
    <source>
        <dbReference type="Proteomes" id="UP000565576"/>
    </source>
</evidence>
<gene>
    <name evidence="2" type="ORF">GGD46_005122</name>
</gene>
<comment type="caution">
    <text evidence="2">The sequence shown here is derived from an EMBL/GenBank/DDBJ whole genome shotgun (WGS) entry which is preliminary data.</text>
</comment>
<sequence>MSPANKTLSFKILTSAVFLSSALLDFPAMAQEQQPANHQ</sequence>
<proteinExistence type="predicted"/>